<keyword evidence="3" id="KW-1185">Reference proteome</keyword>
<dbReference type="Proteomes" id="UP000192284">
    <property type="component" value="Unassembled WGS sequence"/>
</dbReference>
<accession>A0A1W9ZCJ1</accession>
<comment type="caution">
    <text evidence="2">The sequence shown here is derived from an EMBL/GenBank/DDBJ whole genome shotgun (WGS) entry which is preliminary data.</text>
</comment>
<dbReference type="OrthoDB" id="4725078at2"/>
<feature type="signal peptide" evidence="1">
    <location>
        <begin position="1"/>
        <end position="22"/>
    </location>
</feature>
<feature type="chain" id="PRO_5039661295" evidence="1">
    <location>
        <begin position="23"/>
        <end position="141"/>
    </location>
</feature>
<proteinExistence type="predicted"/>
<evidence type="ECO:0000313" key="3">
    <source>
        <dbReference type="Proteomes" id="UP000192284"/>
    </source>
</evidence>
<organism evidence="2 3">
    <name type="scientific">Mycobacterium angelicum</name>
    <dbReference type="NCBI Taxonomy" id="470074"/>
    <lineage>
        <taxon>Bacteria</taxon>
        <taxon>Bacillati</taxon>
        <taxon>Actinomycetota</taxon>
        <taxon>Actinomycetes</taxon>
        <taxon>Mycobacteriales</taxon>
        <taxon>Mycobacteriaceae</taxon>
        <taxon>Mycobacterium</taxon>
    </lineage>
</organism>
<dbReference type="PROSITE" id="PS51257">
    <property type="entry name" value="PROKAR_LIPOPROTEIN"/>
    <property type="match status" value="1"/>
</dbReference>
<dbReference type="EMBL" id="MVHE01000078">
    <property type="protein sequence ID" value="ORA11681.1"/>
    <property type="molecule type" value="Genomic_DNA"/>
</dbReference>
<sequence>MRPHIRQLFGAVLTFLALSACGASSTDSAGSLAVVQNGRVLSRLTLSQLTALPQAEIVTPQSRGAQVQKGPTLRSVLNAAGATGIERVRVEGRDPAQTFGSAELTEQLVLNITKRNTLKLTGTQLGRDRWVRDVTTLVVNP</sequence>
<protein>
    <submittedName>
        <fullName evidence="2">Uncharacterized protein</fullName>
    </submittedName>
</protein>
<evidence type="ECO:0000256" key="1">
    <source>
        <dbReference type="SAM" id="SignalP"/>
    </source>
</evidence>
<evidence type="ECO:0000313" key="2">
    <source>
        <dbReference type="EMBL" id="ORA11681.1"/>
    </source>
</evidence>
<gene>
    <name evidence="2" type="ORF">BST12_25605</name>
</gene>
<dbReference type="AlphaFoldDB" id="A0A1W9ZCJ1"/>
<name>A0A1W9ZCJ1_MYCAN</name>
<dbReference type="RefSeq" id="WP_083116026.1">
    <property type="nucleotide sequence ID" value="NZ_JACKTS010000018.1"/>
</dbReference>
<reference evidence="2 3" key="1">
    <citation type="submission" date="2017-02" db="EMBL/GenBank/DDBJ databases">
        <title>The new phylogeny of genus Mycobacterium.</title>
        <authorList>
            <person name="Tortoli E."/>
            <person name="Trovato A."/>
            <person name="Cirillo D.M."/>
        </authorList>
    </citation>
    <scope>NUCLEOTIDE SEQUENCE [LARGE SCALE GENOMIC DNA]</scope>
    <source>
        <strain evidence="2 3">DSM 45057</strain>
    </source>
</reference>
<keyword evidence="1" id="KW-0732">Signal</keyword>